<feature type="compositionally biased region" description="Polar residues" evidence="8">
    <location>
        <begin position="765"/>
        <end position="776"/>
    </location>
</feature>
<dbReference type="AlphaFoldDB" id="A0A6J8DKR3"/>
<evidence type="ECO:0000256" key="6">
    <source>
        <dbReference type="PROSITE-ProRule" id="PRU00850"/>
    </source>
</evidence>
<dbReference type="InterPro" id="IPR030392">
    <property type="entry name" value="S74_ICA"/>
</dbReference>
<keyword evidence="4 6" id="KW-0238">DNA-binding</keyword>
<evidence type="ECO:0000256" key="5">
    <source>
        <dbReference type="ARBA" id="ARBA00023136"/>
    </source>
</evidence>
<dbReference type="GO" id="GO:0005634">
    <property type="term" value="C:nucleus"/>
    <property type="evidence" value="ECO:0007669"/>
    <property type="project" value="TreeGrafter"/>
</dbReference>
<feature type="region of interest" description="Disordered" evidence="8">
    <location>
        <begin position="82"/>
        <end position="114"/>
    </location>
</feature>
<evidence type="ECO:0000256" key="2">
    <source>
        <dbReference type="ARBA" id="ARBA00022692"/>
    </source>
</evidence>
<feature type="domain" description="Peptidase S74" evidence="11">
    <location>
        <begin position="521"/>
        <end position="631"/>
    </location>
</feature>
<evidence type="ECO:0000259" key="11">
    <source>
        <dbReference type="PROSITE" id="PS51688"/>
    </source>
</evidence>
<keyword evidence="2 9" id="KW-0812">Transmembrane</keyword>
<gene>
    <name evidence="12" type="ORF">MCOR_41714</name>
</gene>
<dbReference type="PROSITE" id="PS51517">
    <property type="entry name" value="NDT80"/>
    <property type="match status" value="1"/>
</dbReference>
<dbReference type="GO" id="GO:0003700">
    <property type="term" value="F:DNA-binding transcription factor activity"/>
    <property type="evidence" value="ECO:0007669"/>
    <property type="project" value="UniProtKB-UniRule"/>
</dbReference>
<evidence type="ECO:0000313" key="13">
    <source>
        <dbReference type="Proteomes" id="UP000507470"/>
    </source>
</evidence>
<protein>
    <submittedName>
        <fullName evidence="12">Myelin regulatory factor-like protein,Uncharacterized protein DDB_G0292186,Myelin regulatory factor</fullName>
    </submittedName>
</protein>
<dbReference type="OrthoDB" id="27041at2759"/>
<dbReference type="Gene3D" id="2.60.40.1390">
    <property type="entry name" value="NDT80 DNA-binding domain"/>
    <property type="match status" value="1"/>
</dbReference>
<dbReference type="Proteomes" id="UP000507470">
    <property type="component" value="Unassembled WGS sequence"/>
</dbReference>
<dbReference type="EMBL" id="CACVKT020007520">
    <property type="protein sequence ID" value="CAC5408307.1"/>
    <property type="molecule type" value="Genomic_DNA"/>
</dbReference>
<feature type="compositionally biased region" description="Polar residues" evidence="8">
    <location>
        <begin position="742"/>
        <end position="754"/>
    </location>
</feature>
<evidence type="ECO:0000256" key="3">
    <source>
        <dbReference type="ARBA" id="ARBA00022989"/>
    </source>
</evidence>
<feature type="transmembrane region" description="Helical" evidence="9">
    <location>
        <begin position="709"/>
        <end position="734"/>
    </location>
</feature>
<feature type="DNA-binding region" description="NDT80" evidence="6">
    <location>
        <begin position="192"/>
        <end position="471"/>
    </location>
</feature>
<feature type="region of interest" description="Disordered" evidence="8">
    <location>
        <begin position="658"/>
        <end position="698"/>
    </location>
</feature>
<dbReference type="Pfam" id="PF13887">
    <property type="entry name" value="MYRF_ICA"/>
    <property type="match status" value="1"/>
</dbReference>
<proteinExistence type="predicted"/>
<feature type="region of interest" description="Disordered" evidence="8">
    <location>
        <begin position="207"/>
        <end position="227"/>
    </location>
</feature>
<dbReference type="GO" id="GO:0043565">
    <property type="term" value="F:sequence-specific DNA binding"/>
    <property type="evidence" value="ECO:0007669"/>
    <property type="project" value="TreeGrafter"/>
</dbReference>
<feature type="compositionally biased region" description="Polar residues" evidence="8">
    <location>
        <begin position="847"/>
        <end position="856"/>
    </location>
</feature>
<feature type="compositionally biased region" description="Pro residues" evidence="8">
    <location>
        <begin position="96"/>
        <end position="107"/>
    </location>
</feature>
<dbReference type="CDD" id="cd10144">
    <property type="entry name" value="Peptidase_S74_CIMCD"/>
    <property type="match status" value="1"/>
</dbReference>
<evidence type="ECO:0000256" key="7">
    <source>
        <dbReference type="SAM" id="Coils"/>
    </source>
</evidence>
<keyword evidence="5 9" id="KW-0472">Membrane</keyword>
<keyword evidence="3 9" id="KW-1133">Transmembrane helix</keyword>
<feature type="region of interest" description="Disordered" evidence="8">
    <location>
        <begin position="840"/>
        <end position="876"/>
    </location>
</feature>
<dbReference type="InterPro" id="IPR008967">
    <property type="entry name" value="p53-like_TF_DNA-bd_sf"/>
</dbReference>
<dbReference type="Pfam" id="PF13884">
    <property type="entry name" value="Peptidase_S74"/>
    <property type="match status" value="1"/>
</dbReference>
<dbReference type="InterPro" id="IPR051577">
    <property type="entry name" value="MRF-like"/>
</dbReference>
<dbReference type="FunFam" id="2.60.40.1390:FF:000013">
    <property type="entry name" value="Uncharacterized protein"/>
    <property type="match status" value="1"/>
</dbReference>
<evidence type="ECO:0000313" key="12">
    <source>
        <dbReference type="EMBL" id="CAC5408307.1"/>
    </source>
</evidence>
<dbReference type="GO" id="GO:0005789">
    <property type="term" value="C:endoplasmic reticulum membrane"/>
    <property type="evidence" value="ECO:0007669"/>
    <property type="project" value="TreeGrafter"/>
</dbReference>
<sequence length="997" mass="112029">MDIISNKWVRDVGPLLINTSRMYRCLPEETIPAIAYSRPLQSSQNHHHHVNNINLPTSSTSPPHVPTSNYNHLRTHAILNGQNHCYDNPAMHPTLPDSPPDSEPYSPPDGHHNPAGIVTTQENKYGVNPTMHHMYPPSHHRPPGIHAKSITSGYNEPPVLNHMPPAPVSHPDPSTSTPLPLSASGMNPQMISPPHRFRHEPADSQMISSSYSIPSRPTKRKYPDSPSNTLTNVLLNGRQDMLPIKQEPNSSFGGYLDCEDDYQYDPDSSNSGFMDSSYQVIKWQAFNVQKWTALTDSNLKDLPPPQYRIDSDKGFNFSTPDEAFVCQKKNHFQVTAHMAIAGDPRYVRTPEGVKKIDAFHLHFYGVKSESPSQTIKIEQSQSDRSKKPFHPVRVDIIPNQTNKMTVGRLHFSETTSNNMRKKGRPNPDQRYFMLVVALHAHCGDNDYMVAAQSSERLIVRVSFKASNPGQFDSDVDVMWQKAQTPDGVYHVGRVGVNTDHPEEALTVHGNMRLTGHLLQPSDKRVKDDIKEVNSKDQLKNVAQLNIYKYKYKEDFADTVGMPEHQRHDTGVLAQEVQNVLPDAVMETGDVALNSGKQVDNLLVVNKDRIFMENVGAVKELCKLTDNLEVRIDELEKMNKKLSKLKRYDSLKSTVSSKSSCSASTVSSTPPKKSSSSSPSHKYGHRSSHNHHSSRKTSPPIDNGWCSNRFIQIIIITLILIMAFCLVAITVLYILERHKDSQDTTSSSPSVNDAKSQLHAGGTKHALSTTTSSPNPVTQHILHLTSIKTTTTTMPSGLPVIFHEPGECFCCPPPYREDEGGGNDPYTPPIVIQPPNNQPTYEIDNNHTEMNNSQENTGGKEETNELPGEEKTTTKKPDDNNIIVVIDNANGPQYSNVGNINTNEIQNTLIRNRRKKRHDIDLHAEITVNRLNKTLATIDETYCDRDFLNSCSEFNRTYMVVFSMFWELRMSFIVSFGAPQTNKQFRIEILIYWQFALN</sequence>
<dbReference type="GO" id="GO:0045893">
    <property type="term" value="P:positive regulation of DNA-templated transcription"/>
    <property type="evidence" value="ECO:0007669"/>
    <property type="project" value="TreeGrafter"/>
</dbReference>
<organism evidence="12 13">
    <name type="scientific">Mytilus coruscus</name>
    <name type="common">Sea mussel</name>
    <dbReference type="NCBI Taxonomy" id="42192"/>
    <lineage>
        <taxon>Eukaryota</taxon>
        <taxon>Metazoa</taxon>
        <taxon>Spiralia</taxon>
        <taxon>Lophotrochozoa</taxon>
        <taxon>Mollusca</taxon>
        <taxon>Bivalvia</taxon>
        <taxon>Autobranchia</taxon>
        <taxon>Pteriomorphia</taxon>
        <taxon>Mytilida</taxon>
        <taxon>Mytiloidea</taxon>
        <taxon>Mytilidae</taxon>
        <taxon>Mytilinae</taxon>
        <taxon>Mytilus</taxon>
    </lineage>
</organism>
<dbReference type="InterPro" id="IPR024061">
    <property type="entry name" value="NDT80_DNA-bd_dom"/>
</dbReference>
<evidence type="ECO:0000259" key="10">
    <source>
        <dbReference type="PROSITE" id="PS51517"/>
    </source>
</evidence>
<dbReference type="PROSITE" id="PS51688">
    <property type="entry name" value="ICA"/>
    <property type="match status" value="1"/>
</dbReference>
<accession>A0A6J8DKR3</accession>
<dbReference type="SUPFAM" id="SSF49417">
    <property type="entry name" value="p53-like transcription factors"/>
    <property type="match status" value="1"/>
</dbReference>
<feature type="region of interest" description="Disordered" evidence="8">
    <location>
        <begin position="740"/>
        <end position="776"/>
    </location>
</feature>
<dbReference type="GO" id="GO:0016540">
    <property type="term" value="P:protein autoprocessing"/>
    <property type="evidence" value="ECO:0007669"/>
    <property type="project" value="InterPro"/>
</dbReference>
<name>A0A6J8DKR3_MYTCO</name>
<dbReference type="InterPro" id="IPR026932">
    <property type="entry name" value="MYRF_ICA"/>
</dbReference>
<dbReference type="Pfam" id="PF05224">
    <property type="entry name" value="NDT80_PhoG"/>
    <property type="match status" value="1"/>
</dbReference>
<feature type="compositionally biased region" description="Basic and acidic residues" evidence="8">
    <location>
        <begin position="857"/>
        <end position="876"/>
    </location>
</feature>
<dbReference type="Gene3D" id="1.10.10.10">
    <property type="entry name" value="Winged helix-like DNA-binding domain superfamily/Winged helix DNA-binding domain"/>
    <property type="match status" value="1"/>
</dbReference>
<feature type="compositionally biased region" description="Basic residues" evidence="8">
    <location>
        <begin position="681"/>
        <end position="694"/>
    </location>
</feature>
<evidence type="ECO:0000256" key="9">
    <source>
        <dbReference type="SAM" id="Phobius"/>
    </source>
</evidence>
<dbReference type="PANTHER" id="PTHR13029:SF18">
    <property type="entry name" value="MYELIN REGULATORY FACTOR HOMOLOG 1"/>
    <property type="match status" value="1"/>
</dbReference>
<comment type="subcellular location">
    <subcellularLocation>
        <location evidence="1">Membrane</location>
        <topology evidence="1">Single-pass membrane protein</topology>
    </subcellularLocation>
</comment>
<keyword evidence="7" id="KW-0175">Coiled coil</keyword>
<feature type="compositionally biased region" description="Low complexity" evidence="8">
    <location>
        <begin position="658"/>
        <end position="680"/>
    </location>
</feature>
<feature type="coiled-coil region" evidence="7">
    <location>
        <begin position="617"/>
        <end position="644"/>
    </location>
</feature>
<dbReference type="InterPro" id="IPR036388">
    <property type="entry name" value="WH-like_DNA-bd_sf"/>
</dbReference>
<evidence type="ECO:0000256" key="8">
    <source>
        <dbReference type="SAM" id="MobiDB-lite"/>
    </source>
</evidence>
<dbReference type="InterPro" id="IPR037141">
    <property type="entry name" value="NDT80_DNA-bd_dom_sf"/>
</dbReference>
<keyword evidence="13" id="KW-1185">Reference proteome</keyword>
<reference evidence="12 13" key="1">
    <citation type="submission" date="2020-06" db="EMBL/GenBank/DDBJ databases">
        <authorList>
            <person name="Li R."/>
            <person name="Bekaert M."/>
        </authorList>
    </citation>
    <scope>NUCLEOTIDE SEQUENCE [LARGE SCALE GENOMIC DNA]</scope>
    <source>
        <strain evidence="13">wild</strain>
    </source>
</reference>
<evidence type="ECO:0000256" key="4">
    <source>
        <dbReference type="ARBA" id="ARBA00023125"/>
    </source>
</evidence>
<dbReference type="PANTHER" id="PTHR13029">
    <property type="match status" value="1"/>
</dbReference>
<feature type="domain" description="NDT80" evidence="10">
    <location>
        <begin position="192"/>
        <end position="471"/>
    </location>
</feature>
<evidence type="ECO:0000256" key="1">
    <source>
        <dbReference type="ARBA" id="ARBA00004167"/>
    </source>
</evidence>